<accession>A0A2M7AN40</accession>
<evidence type="ECO:0008006" key="3">
    <source>
        <dbReference type="Google" id="ProtNLM"/>
    </source>
</evidence>
<name>A0A2M7AN40_UNCKA</name>
<gene>
    <name evidence="1" type="ORF">COS81_02470</name>
</gene>
<evidence type="ECO:0000313" key="1">
    <source>
        <dbReference type="EMBL" id="PIU68818.1"/>
    </source>
</evidence>
<organism evidence="1 2">
    <name type="scientific">candidate division WWE3 bacterium CG06_land_8_20_14_3_00_42_16</name>
    <dbReference type="NCBI Taxonomy" id="1975083"/>
    <lineage>
        <taxon>Bacteria</taxon>
        <taxon>Katanobacteria</taxon>
    </lineage>
</organism>
<dbReference type="EMBL" id="PEWD01000052">
    <property type="protein sequence ID" value="PIU68818.1"/>
    <property type="molecule type" value="Genomic_DNA"/>
</dbReference>
<dbReference type="Proteomes" id="UP000229916">
    <property type="component" value="Unassembled WGS sequence"/>
</dbReference>
<dbReference type="AlphaFoldDB" id="A0A2M7AN40"/>
<proteinExistence type="predicted"/>
<protein>
    <recommendedName>
        <fullName evidence="3">Class I SAM-dependent methyltransferase</fullName>
    </recommendedName>
</protein>
<sequence>MIMNIIELIRKLISQRVIRLGKQQVIRHYQREAGYKILVETGTYFGEMVNSQKNNFDKIISIELDNNLYKRAFDKFKKYKHIKILNGDGGEVLNDVCKELDKPAIFWLDGHYSGGITAKGKKETPICEELKAIFKKNYNHIILIDDARLFIGENDYPTIVELSRFIKQRNSEYNIEVKEDIIRAVPKNIMKSHFA</sequence>
<comment type="caution">
    <text evidence="1">The sequence shown here is derived from an EMBL/GenBank/DDBJ whole genome shotgun (WGS) entry which is preliminary data.</text>
</comment>
<reference evidence="2" key="1">
    <citation type="submission" date="2017-09" db="EMBL/GenBank/DDBJ databases">
        <title>Depth-based differentiation of microbial function through sediment-hosted aquifers and enrichment of novel symbionts in the deep terrestrial subsurface.</title>
        <authorList>
            <person name="Probst A.J."/>
            <person name="Ladd B."/>
            <person name="Jarett J.K."/>
            <person name="Geller-Mcgrath D.E."/>
            <person name="Sieber C.M.K."/>
            <person name="Emerson J.B."/>
            <person name="Anantharaman K."/>
            <person name="Thomas B.C."/>
            <person name="Malmstrom R."/>
            <person name="Stieglmeier M."/>
            <person name="Klingl A."/>
            <person name="Woyke T."/>
            <person name="Ryan C.M."/>
            <person name="Banfield J.F."/>
        </authorList>
    </citation>
    <scope>NUCLEOTIDE SEQUENCE [LARGE SCALE GENOMIC DNA]</scope>
</reference>
<evidence type="ECO:0000313" key="2">
    <source>
        <dbReference type="Proteomes" id="UP000229916"/>
    </source>
</evidence>